<dbReference type="GeneID" id="106747486"/>
<dbReference type="GO" id="GO:0007548">
    <property type="term" value="P:sex differentiation"/>
    <property type="evidence" value="ECO:0007669"/>
    <property type="project" value="UniProtKB-KW"/>
</dbReference>
<evidence type="ECO:0000256" key="13">
    <source>
        <dbReference type="SAM" id="MobiDB-lite"/>
    </source>
</evidence>
<evidence type="ECO:0000256" key="12">
    <source>
        <dbReference type="PROSITE-ProRule" id="PRU00267"/>
    </source>
</evidence>
<dbReference type="InterPro" id="IPR036910">
    <property type="entry name" value="HMG_box_dom_sf"/>
</dbReference>
<evidence type="ECO:0000256" key="2">
    <source>
        <dbReference type="ARBA" id="ARBA00005998"/>
    </source>
</evidence>
<dbReference type="Gene3D" id="1.10.30.10">
    <property type="entry name" value="High mobility group box domain"/>
    <property type="match status" value="1"/>
</dbReference>
<proteinExistence type="inferred from homology"/>
<evidence type="ECO:0000256" key="3">
    <source>
        <dbReference type="ARBA" id="ARBA00019052"/>
    </source>
</evidence>
<dbReference type="KEGG" id="dqu:106747486"/>
<keyword evidence="9" id="KW-0804">Transcription</keyword>
<evidence type="ECO:0000256" key="7">
    <source>
        <dbReference type="ARBA" id="ARBA00023125"/>
    </source>
</evidence>
<comment type="subcellular location">
    <subcellularLocation>
        <location evidence="1">Nucleus speckle</location>
    </subcellularLocation>
</comment>
<evidence type="ECO:0000313" key="16">
    <source>
        <dbReference type="RefSeq" id="XP_014480539.1"/>
    </source>
</evidence>
<keyword evidence="15" id="KW-1185">Reference proteome</keyword>
<dbReference type="PANTHER" id="PTHR10270">
    <property type="entry name" value="SOX TRANSCRIPTION FACTOR"/>
    <property type="match status" value="1"/>
</dbReference>
<dbReference type="GO" id="GO:0000978">
    <property type="term" value="F:RNA polymerase II cis-regulatory region sequence-specific DNA binding"/>
    <property type="evidence" value="ECO:0007669"/>
    <property type="project" value="TreeGrafter"/>
</dbReference>
<dbReference type="PANTHER" id="PTHR10270:SF161">
    <property type="entry name" value="SEX-DETERMINING REGION Y PROTEIN"/>
    <property type="match status" value="1"/>
</dbReference>
<feature type="domain" description="HMG box" evidence="14">
    <location>
        <begin position="131"/>
        <end position="199"/>
    </location>
</feature>
<dbReference type="SUPFAM" id="SSF47095">
    <property type="entry name" value="HMG-box"/>
    <property type="match status" value="1"/>
</dbReference>
<dbReference type="InterPro" id="IPR050140">
    <property type="entry name" value="SRY-related_HMG-box_TF-like"/>
</dbReference>
<evidence type="ECO:0000256" key="11">
    <source>
        <dbReference type="ARBA" id="ARBA00045821"/>
    </source>
</evidence>
<evidence type="ECO:0000259" key="14">
    <source>
        <dbReference type="PROSITE" id="PS50118"/>
    </source>
</evidence>
<keyword evidence="12" id="KW-0539">Nucleus</keyword>
<evidence type="ECO:0000256" key="10">
    <source>
        <dbReference type="ARBA" id="ARBA00032498"/>
    </source>
</evidence>
<dbReference type="AlphaFoldDB" id="A0A6P3XR66"/>
<keyword evidence="4" id="KW-0221">Differentiation</keyword>
<dbReference type="GO" id="GO:0001228">
    <property type="term" value="F:DNA-binding transcription activator activity, RNA polymerase II-specific"/>
    <property type="evidence" value="ECO:0007669"/>
    <property type="project" value="TreeGrafter"/>
</dbReference>
<organism evidence="15 16">
    <name type="scientific">Dinoponera quadriceps</name>
    <name type="common">South American ant</name>
    <dbReference type="NCBI Taxonomy" id="609295"/>
    <lineage>
        <taxon>Eukaryota</taxon>
        <taxon>Metazoa</taxon>
        <taxon>Ecdysozoa</taxon>
        <taxon>Arthropoda</taxon>
        <taxon>Hexapoda</taxon>
        <taxon>Insecta</taxon>
        <taxon>Pterygota</taxon>
        <taxon>Neoptera</taxon>
        <taxon>Endopterygota</taxon>
        <taxon>Hymenoptera</taxon>
        <taxon>Apocrita</taxon>
        <taxon>Aculeata</taxon>
        <taxon>Formicoidea</taxon>
        <taxon>Formicidae</taxon>
        <taxon>Ponerinae</taxon>
        <taxon>Ponerini</taxon>
        <taxon>Dinoponera</taxon>
    </lineage>
</organism>
<evidence type="ECO:0000256" key="4">
    <source>
        <dbReference type="ARBA" id="ARBA00022782"/>
    </source>
</evidence>
<evidence type="ECO:0000313" key="15">
    <source>
        <dbReference type="Proteomes" id="UP000515204"/>
    </source>
</evidence>
<protein>
    <recommendedName>
        <fullName evidence="3">Sex-determining region Y protein</fullName>
    </recommendedName>
    <alternativeName>
        <fullName evidence="10">Testis-determining factor</fullName>
    </alternativeName>
</protein>
<keyword evidence="7 12" id="KW-0238">DNA-binding</keyword>
<reference evidence="16" key="1">
    <citation type="submission" date="2025-08" db="UniProtKB">
        <authorList>
            <consortium name="RefSeq"/>
        </authorList>
    </citation>
    <scope>IDENTIFICATION</scope>
</reference>
<dbReference type="GO" id="GO:0016607">
    <property type="term" value="C:nuclear speck"/>
    <property type="evidence" value="ECO:0007669"/>
    <property type="project" value="UniProtKB-SubCell"/>
</dbReference>
<dbReference type="SMART" id="SM00398">
    <property type="entry name" value="HMG"/>
    <property type="match status" value="1"/>
</dbReference>
<evidence type="ECO:0000256" key="1">
    <source>
        <dbReference type="ARBA" id="ARBA00004324"/>
    </source>
</evidence>
<comment type="similarity">
    <text evidence="2">Belongs to the SRY family.</text>
</comment>
<dbReference type="PROSITE" id="PS50118">
    <property type="entry name" value="HMG_BOX_2"/>
    <property type="match status" value="1"/>
</dbReference>
<dbReference type="InterPro" id="IPR009071">
    <property type="entry name" value="HMG_box_dom"/>
</dbReference>
<name>A0A6P3XR66_DINQU</name>
<sequence length="244" mass="27204">MEARDLAPSSGEKDEASEIRKEKVRIHEDVNGGKVIVVVTAAEAEPAACSKRLVKKEIDDVGQHDDATFSVCSSVEENLNGNDGDDDDDDDKENAAEKRILDESKLSLGNREVDKIFPLQQRTRVNRSPRPPRPANAFMLFANDWRKKIAAENPRESNKDISVRLGICWKNMPKDAKEKYFALAREVDAEHKRKYPGTSYSVLSACDLIFAPPGRSGVSEVSRFSDYARLGRSVRVGTVLRASR</sequence>
<dbReference type="GO" id="GO:0030154">
    <property type="term" value="P:cell differentiation"/>
    <property type="evidence" value="ECO:0007669"/>
    <property type="project" value="UniProtKB-KW"/>
</dbReference>
<dbReference type="GO" id="GO:0005516">
    <property type="term" value="F:calmodulin binding"/>
    <property type="evidence" value="ECO:0007669"/>
    <property type="project" value="UniProtKB-KW"/>
</dbReference>
<comment type="function">
    <text evidence="11">Transcriptional regulator that controls a genetic switch in male development. It is necessary and sufficient for initiating male sex determination by directing the development of supporting cell precursors (pre-Sertoli cells) as Sertoli rather than granulosa cells. Involved in different aspects of gene regulation including promoter activation or repression. Binds to the DNA consensus sequence 5'-[AT]AACAA[AT]-3'. SRY HMG box recognizes DNA by partial intercalation in the minor groove and promotes DNA bending. Also involved in pre-mRNA splicing. In male adult brain involved in the maintenance of motor functions of dopaminergic neurons.</text>
</comment>
<keyword evidence="6" id="KW-0726">Sexual differentiation</keyword>
<feature type="DNA-binding region" description="HMG box" evidence="12">
    <location>
        <begin position="131"/>
        <end position="199"/>
    </location>
</feature>
<evidence type="ECO:0000256" key="6">
    <source>
        <dbReference type="ARBA" id="ARBA00022928"/>
    </source>
</evidence>
<keyword evidence="8" id="KW-0010">Activator</keyword>
<gene>
    <name evidence="16" type="primary">LOC106747486</name>
</gene>
<dbReference type="RefSeq" id="XP_014480539.1">
    <property type="nucleotide sequence ID" value="XM_014625053.1"/>
</dbReference>
<accession>A0A6P3XR66</accession>
<dbReference type="Proteomes" id="UP000515204">
    <property type="component" value="Unplaced"/>
</dbReference>
<feature type="region of interest" description="Disordered" evidence="13">
    <location>
        <begin position="1"/>
        <end position="22"/>
    </location>
</feature>
<dbReference type="CDD" id="cd01389">
    <property type="entry name" value="HMG-box_ROX1-like"/>
    <property type="match status" value="1"/>
</dbReference>
<dbReference type="OrthoDB" id="6247875at2759"/>
<evidence type="ECO:0000256" key="5">
    <source>
        <dbReference type="ARBA" id="ARBA00022860"/>
    </source>
</evidence>
<keyword evidence="5" id="KW-0112">Calmodulin-binding</keyword>
<evidence type="ECO:0000256" key="9">
    <source>
        <dbReference type="ARBA" id="ARBA00023163"/>
    </source>
</evidence>
<evidence type="ECO:0000256" key="8">
    <source>
        <dbReference type="ARBA" id="ARBA00023159"/>
    </source>
</evidence>
<dbReference type="Pfam" id="PF00505">
    <property type="entry name" value="HMG_box"/>
    <property type="match status" value="1"/>
</dbReference>